<feature type="transmembrane region" description="Helical" evidence="2">
    <location>
        <begin position="100"/>
        <end position="124"/>
    </location>
</feature>
<feature type="compositionally biased region" description="Basic residues" evidence="1">
    <location>
        <begin position="988"/>
        <end position="1001"/>
    </location>
</feature>
<organism evidence="4 5">
    <name type="scientific">Prorocentrum cordatum</name>
    <dbReference type="NCBI Taxonomy" id="2364126"/>
    <lineage>
        <taxon>Eukaryota</taxon>
        <taxon>Sar</taxon>
        <taxon>Alveolata</taxon>
        <taxon>Dinophyceae</taxon>
        <taxon>Prorocentrales</taxon>
        <taxon>Prorocentraceae</taxon>
        <taxon>Prorocentrum</taxon>
    </lineage>
</organism>
<evidence type="ECO:0000313" key="5">
    <source>
        <dbReference type="Proteomes" id="UP001189429"/>
    </source>
</evidence>
<keyword evidence="5" id="KW-1185">Reference proteome</keyword>
<comment type="caution">
    <text evidence="4">The sequence shown here is derived from an EMBL/GenBank/DDBJ whole genome shotgun (WGS) entry which is preliminary data.</text>
</comment>
<dbReference type="EMBL" id="CAUYUJ010006668">
    <property type="protein sequence ID" value="CAK0818189.1"/>
    <property type="molecule type" value="Genomic_DNA"/>
</dbReference>
<feature type="compositionally biased region" description="Basic residues" evidence="1">
    <location>
        <begin position="801"/>
        <end position="827"/>
    </location>
</feature>
<evidence type="ECO:0000256" key="1">
    <source>
        <dbReference type="SAM" id="MobiDB-lite"/>
    </source>
</evidence>
<evidence type="ECO:0000256" key="2">
    <source>
        <dbReference type="SAM" id="Phobius"/>
    </source>
</evidence>
<feature type="region of interest" description="Disordered" evidence="1">
    <location>
        <begin position="239"/>
        <end position="279"/>
    </location>
</feature>
<proteinExistence type="predicted"/>
<accession>A0ABN9RGJ6</accession>
<dbReference type="PANTHER" id="PTHR31212">
    <property type="entry name" value="ALPHA-KETOGLUTARATE-DEPENDENT DIOXYGENASE ALKB HOMOLOG 3"/>
    <property type="match status" value="1"/>
</dbReference>
<name>A0ABN9RGJ6_9DINO</name>
<feature type="compositionally biased region" description="Basic and acidic residues" evidence="1">
    <location>
        <begin position="880"/>
        <end position="893"/>
    </location>
</feature>
<feature type="compositionally biased region" description="Low complexity" evidence="1">
    <location>
        <begin position="260"/>
        <end position="279"/>
    </location>
</feature>
<feature type="domain" description="Fe2OG dioxygenase" evidence="3">
    <location>
        <begin position="608"/>
        <end position="709"/>
    </location>
</feature>
<evidence type="ECO:0000259" key="3">
    <source>
        <dbReference type="PROSITE" id="PS51471"/>
    </source>
</evidence>
<feature type="compositionally biased region" description="Low complexity" evidence="1">
    <location>
        <begin position="1009"/>
        <end position="1019"/>
    </location>
</feature>
<keyword evidence="2" id="KW-1133">Transmembrane helix</keyword>
<dbReference type="PROSITE" id="PS51471">
    <property type="entry name" value="FE2OG_OXY"/>
    <property type="match status" value="1"/>
</dbReference>
<feature type="compositionally biased region" description="Basic and acidic residues" evidence="1">
    <location>
        <begin position="902"/>
        <end position="924"/>
    </location>
</feature>
<dbReference type="InterPro" id="IPR032854">
    <property type="entry name" value="ALKBH3"/>
</dbReference>
<dbReference type="Proteomes" id="UP001189429">
    <property type="component" value="Unassembled WGS sequence"/>
</dbReference>
<dbReference type="Gene3D" id="2.60.120.590">
    <property type="entry name" value="Alpha-ketoglutarate-dependent dioxygenase AlkB-like"/>
    <property type="match status" value="1"/>
</dbReference>
<protein>
    <recommendedName>
        <fullName evidence="3">Fe2OG dioxygenase domain-containing protein</fullName>
    </recommendedName>
</protein>
<reference evidence="4" key="1">
    <citation type="submission" date="2023-10" db="EMBL/GenBank/DDBJ databases">
        <authorList>
            <person name="Chen Y."/>
            <person name="Shah S."/>
            <person name="Dougan E. K."/>
            <person name="Thang M."/>
            <person name="Chan C."/>
        </authorList>
    </citation>
    <scope>NUCLEOTIDE SEQUENCE [LARGE SCALE GENOMIC DNA]</scope>
</reference>
<dbReference type="InterPro" id="IPR037151">
    <property type="entry name" value="AlkB-like_sf"/>
</dbReference>
<feature type="compositionally biased region" description="Basic residues" evidence="1">
    <location>
        <begin position="1058"/>
        <end position="1075"/>
    </location>
</feature>
<feature type="region of interest" description="Disordered" evidence="1">
    <location>
        <begin position="767"/>
        <end position="1075"/>
    </location>
</feature>
<keyword evidence="2" id="KW-0472">Membrane</keyword>
<feature type="compositionally biased region" description="Basic and acidic residues" evidence="1">
    <location>
        <begin position="1035"/>
        <end position="1055"/>
    </location>
</feature>
<feature type="region of interest" description="Disordered" evidence="1">
    <location>
        <begin position="303"/>
        <end position="329"/>
    </location>
</feature>
<dbReference type="PANTHER" id="PTHR31212:SF4">
    <property type="entry name" value="ALPHA-KETOGLUTARATE-DEPENDENT DIOXYGENASE ALKB HOMOLOG 3"/>
    <property type="match status" value="1"/>
</dbReference>
<feature type="compositionally biased region" description="Basic and acidic residues" evidence="1">
    <location>
        <begin position="828"/>
        <end position="855"/>
    </location>
</feature>
<sequence length="1075" mass="114655">MAPTGSRGHAAVIAWLDSTLGHGAGATRGPCSQEDVSDSLEGDAFADVSVTYTNFMHGEIGSTVKYRAGPAPLAPPRLYGDLGGPIPEADAGIAGSKKGAWVATMSGLAMVAAALAGAAGVVVLGRRRLPATAGLLDTAPEYGLVAERAAAACPNSGTASRRGWGLEPGLAQEAGQESSELFQLRWDGSIFSTDVLEELNEQERGSFASPRKELLAAKDLLQSHSGKVREKLAAARRLAATSRQRLAKKRKGGDGDAKDPAQAVRVAPAAPAEKADDPPLAAAAAKLSQAKFKAAEQATAATAARGASGSAGPGAAPPDAEDRDLGSSATPPLLELRLLNVAAPPLSDAAWYRMSLHELLRGVQAPGKAENAADADGAAEADKAVEAACRGIAGAVGGGEPDGPKVVAPRLRTEPFTAAITGAASQRPLEPLGIRSEALLAATAQRPTRFGERPAKGPGLARGLVQAAKDRLSQLGGLSMPQVVLELPLEEQALDSGGVAGPIALRNGDYSGWTLPMQDRHTRSFVSHKVGAFDRQTLKLWFGQLCSLKWNRPVINGRLLPRSAAWMTQQGCACTYRYSGTSWPAQQMDPWFLEITKRVCAECGITDIPNCCNVNLYEDGKQTVGWHSDDEPLFDSLTQDTLIISLSLGAQRTFLIRPNADQSQVTKVVLADGDIMTMEGLTQKHYKHSVMPESNVLSPRINLTWRWVRRHEAACPMRAKTAPGLARPSMRTYAMDPLKATVSQFSQRLSAKLGTARGSFMSRAAAGLTAKKPPLANPTARAAGNDARTQRRPATGNREPSRRRGAAARSGSRRQRHRSRPAPRRRRDASADVGRKKGERDKRSASRQRRGERLPRASGRGNLRPLRSGRGEDAATSALRRGDRREVDDEKEARRRRGGAGSDREEQAKKPRVERSDCDRERRAPRASPGRRGDEARASPPPSRGPDGKPGAGGDFEARIAAGVQNAVNQELSRQARSRRSGSPTKRGGARHLAGRSRSRRDRPGGRGAASRQPAASGAAERREPTPPPCRGVNARKDMPRRRRDDKQPRQDRSSPGRGHKGLMCKGLRCTRRGS</sequence>
<dbReference type="InterPro" id="IPR005123">
    <property type="entry name" value="Oxoglu/Fe-dep_dioxygenase_dom"/>
</dbReference>
<dbReference type="Pfam" id="PF13532">
    <property type="entry name" value="2OG-FeII_Oxy_2"/>
    <property type="match status" value="1"/>
</dbReference>
<gene>
    <name evidence="4" type="ORF">PCOR1329_LOCUS20538</name>
</gene>
<evidence type="ECO:0000313" key="4">
    <source>
        <dbReference type="EMBL" id="CAK0818189.1"/>
    </source>
</evidence>
<feature type="compositionally biased region" description="Polar residues" evidence="1">
    <location>
        <begin position="966"/>
        <end position="975"/>
    </location>
</feature>
<keyword evidence="2" id="KW-0812">Transmembrane</keyword>
<dbReference type="InterPro" id="IPR027450">
    <property type="entry name" value="AlkB-like"/>
</dbReference>
<dbReference type="SUPFAM" id="SSF51197">
    <property type="entry name" value="Clavaminate synthase-like"/>
    <property type="match status" value="1"/>
</dbReference>
<feature type="compositionally biased region" description="Low complexity" evidence="1">
    <location>
        <begin position="303"/>
        <end position="318"/>
    </location>
</feature>